<feature type="region of interest" description="Disordered" evidence="9">
    <location>
        <begin position="282"/>
        <end position="311"/>
    </location>
</feature>
<dbReference type="AlphaFoldDB" id="A0A1S3H109"/>
<dbReference type="KEGG" id="lak:106151137"/>
<evidence type="ECO:0000256" key="5">
    <source>
        <dbReference type="ARBA" id="ARBA00023136"/>
    </source>
</evidence>
<dbReference type="STRING" id="7574.A0A1S3H109"/>
<gene>
    <name evidence="13" type="primary">LOC106151137</name>
</gene>
<accession>A0A1S3H109</accession>
<evidence type="ECO:0000313" key="13">
    <source>
        <dbReference type="RefSeq" id="XP_013379693.1"/>
    </source>
</evidence>
<comment type="subcellular location">
    <subcellularLocation>
        <location evidence="1">Endoplasmic reticulum membrane</location>
        <topology evidence="1">Peripheral membrane protein</topology>
    </subcellularLocation>
    <subcellularLocation>
        <location evidence="2">Lipid droplet</location>
    </subcellularLocation>
</comment>
<feature type="region of interest" description="Disordered" evidence="9">
    <location>
        <begin position="353"/>
        <end position="402"/>
    </location>
</feature>
<keyword evidence="4" id="KW-0256">Endoplasmic reticulum</keyword>
<keyword evidence="10" id="KW-0812">Transmembrane</keyword>
<dbReference type="GO" id="GO:0005789">
    <property type="term" value="C:endoplasmic reticulum membrane"/>
    <property type="evidence" value="ECO:0007669"/>
    <property type="project" value="UniProtKB-SubCell"/>
</dbReference>
<dbReference type="InterPro" id="IPR048056">
    <property type="entry name" value="AUP1_CUE"/>
</dbReference>
<evidence type="ECO:0000256" key="9">
    <source>
        <dbReference type="SAM" id="MobiDB-lite"/>
    </source>
</evidence>
<evidence type="ECO:0000256" key="2">
    <source>
        <dbReference type="ARBA" id="ARBA00004502"/>
    </source>
</evidence>
<dbReference type="RefSeq" id="XP_013379693.1">
    <property type="nucleotide sequence ID" value="XM_013524239.1"/>
</dbReference>
<keyword evidence="12" id="KW-1185">Reference proteome</keyword>
<dbReference type="PANTHER" id="PTHR15486">
    <property type="entry name" value="ANCIENT UBIQUITOUS PROTEIN"/>
    <property type="match status" value="1"/>
</dbReference>
<dbReference type="PROSITE" id="PS51140">
    <property type="entry name" value="CUE"/>
    <property type="match status" value="1"/>
</dbReference>
<feature type="domain" description="CUE" evidence="11">
    <location>
        <begin position="312"/>
        <end position="354"/>
    </location>
</feature>
<dbReference type="SUPFAM" id="SSF69593">
    <property type="entry name" value="Glycerol-3-phosphate (1)-acyltransferase"/>
    <property type="match status" value="1"/>
</dbReference>
<dbReference type="GO" id="GO:0036503">
    <property type="term" value="P:ERAD pathway"/>
    <property type="evidence" value="ECO:0007669"/>
    <property type="project" value="InterPro"/>
</dbReference>
<dbReference type="OrthoDB" id="1854593at2759"/>
<evidence type="ECO:0000256" key="6">
    <source>
        <dbReference type="ARBA" id="ARBA00035634"/>
    </source>
</evidence>
<comment type="similarity">
    <text evidence="6">Belongs to the AUP1 family.</text>
</comment>
<feature type="compositionally biased region" description="Polar residues" evidence="9">
    <location>
        <begin position="377"/>
        <end position="397"/>
    </location>
</feature>
<keyword evidence="10" id="KW-1133">Transmembrane helix</keyword>
<sequence>MVRSADSVMSQVRIEDLFNDSRFPSGAGVIGVVLYFPVGLLLAVLRFFIGLHTYVISCILPKSSIIRSCVFRVMYGILGIVVTVTNPENRDKRCKVIVTNFVSSFDRTAVDLVYPAIMPSVWDLPPLLNWMLGYSNMGVKQGRDILIRNAKKHLLESNLPVLAHPEGASTNGKVGMLKFSVWPFSLEDPVQPILISVQRPIPIAASVLGGRWWLDVFWSLFVPYTHFKLRVLPTMEAQDEESVEDFTKRVQQVMAEELGITATNFSSADKVEYAKRKLIVQPDSSTNSRKATDQQSQSSQVAPPSSPGADTRLHTMAMQVREVLPHVPIEVIKRDLGTTRDVDTTITNILEGRVKYEPESERTQSSSRPQVKPTPVSPSSNAAKSFSRSPQERTLSLNDRKQALLENARRRYLQKNSQQQ</sequence>
<dbReference type="GO" id="GO:0043130">
    <property type="term" value="F:ubiquitin binding"/>
    <property type="evidence" value="ECO:0007669"/>
    <property type="project" value="InterPro"/>
</dbReference>
<reference evidence="13" key="1">
    <citation type="submission" date="2025-08" db="UniProtKB">
        <authorList>
            <consortium name="RefSeq"/>
        </authorList>
    </citation>
    <scope>IDENTIFICATION</scope>
    <source>
        <tissue evidence="13">Gonads</tissue>
    </source>
</reference>
<feature type="transmembrane region" description="Helical" evidence="10">
    <location>
        <begin position="27"/>
        <end position="49"/>
    </location>
</feature>
<dbReference type="GO" id="GO:0005811">
    <property type="term" value="C:lipid droplet"/>
    <property type="evidence" value="ECO:0007669"/>
    <property type="project" value="UniProtKB-SubCell"/>
</dbReference>
<dbReference type="CDD" id="cd14420">
    <property type="entry name" value="CUE_AUP1"/>
    <property type="match status" value="1"/>
</dbReference>
<evidence type="ECO:0000313" key="12">
    <source>
        <dbReference type="Proteomes" id="UP000085678"/>
    </source>
</evidence>
<dbReference type="PANTHER" id="PTHR15486:SF96">
    <property type="entry name" value="LIPID DROPLET-REGULATING VLDL ASSEMBLY FACTOR AUP1"/>
    <property type="match status" value="1"/>
</dbReference>
<dbReference type="GeneID" id="106151137"/>
<feature type="compositionally biased region" description="Low complexity" evidence="9">
    <location>
        <begin position="294"/>
        <end position="303"/>
    </location>
</feature>
<feature type="compositionally biased region" description="Basic and acidic residues" evidence="9">
    <location>
        <begin position="353"/>
        <end position="362"/>
    </location>
</feature>
<evidence type="ECO:0000256" key="3">
    <source>
        <dbReference type="ARBA" id="ARBA00022677"/>
    </source>
</evidence>
<name>A0A1S3H109_LINAN</name>
<evidence type="ECO:0000259" key="11">
    <source>
        <dbReference type="PROSITE" id="PS51140"/>
    </source>
</evidence>
<dbReference type="Gene3D" id="1.10.8.10">
    <property type="entry name" value="DNA helicase RuvA subunit, C-terminal domain"/>
    <property type="match status" value="1"/>
</dbReference>
<feature type="transmembrane region" description="Helical" evidence="10">
    <location>
        <begin position="69"/>
        <end position="85"/>
    </location>
</feature>
<dbReference type="Proteomes" id="UP000085678">
    <property type="component" value="Unplaced"/>
</dbReference>
<organism evidence="12 13">
    <name type="scientific">Lingula anatina</name>
    <name type="common">Brachiopod</name>
    <name type="synonym">Lingula unguis</name>
    <dbReference type="NCBI Taxonomy" id="7574"/>
    <lineage>
        <taxon>Eukaryota</taxon>
        <taxon>Metazoa</taxon>
        <taxon>Spiralia</taxon>
        <taxon>Lophotrochozoa</taxon>
        <taxon>Brachiopoda</taxon>
        <taxon>Linguliformea</taxon>
        <taxon>Lingulata</taxon>
        <taxon>Lingulida</taxon>
        <taxon>Linguloidea</taxon>
        <taxon>Lingulidae</taxon>
        <taxon>Lingula</taxon>
    </lineage>
</organism>
<dbReference type="InParanoid" id="A0A1S3H109"/>
<keyword evidence="5 10" id="KW-0472">Membrane</keyword>
<evidence type="ECO:0000256" key="8">
    <source>
        <dbReference type="ARBA" id="ARBA00035713"/>
    </source>
</evidence>
<keyword evidence="3" id="KW-0551">Lipid droplet</keyword>
<protein>
    <recommendedName>
        <fullName evidence="7">Lipid droplet-regulating VLDL assembly factor AUP1</fullName>
    </recommendedName>
    <alternativeName>
        <fullName evidence="8">Ancient ubiquitous protein 1</fullName>
    </alternativeName>
</protein>
<evidence type="ECO:0000256" key="10">
    <source>
        <dbReference type="SAM" id="Phobius"/>
    </source>
</evidence>
<dbReference type="InterPro" id="IPR003892">
    <property type="entry name" value="CUE"/>
</dbReference>
<dbReference type="Pfam" id="PF02845">
    <property type="entry name" value="CUE"/>
    <property type="match status" value="1"/>
</dbReference>
<dbReference type="SMART" id="SM00546">
    <property type="entry name" value="CUE"/>
    <property type="match status" value="1"/>
</dbReference>
<evidence type="ECO:0000256" key="4">
    <source>
        <dbReference type="ARBA" id="ARBA00022824"/>
    </source>
</evidence>
<evidence type="ECO:0000256" key="1">
    <source>
        <dbReference type="ARBA" id="ARBA00004406"/>
    </source>
</evidence>
<dbReference type="FunFam" id="1.10.8.10:FF:000049">
    <property type="entry name" value="ancient ubiquitous protein 1 isoform X2"/>
    <property type="match status" value="1"/>
</dbReference>
<proteinExistence type="inferred from homology"/>
<evidence type="ECO:0000256" key="7">
    <source>
        <dbReference type="ARBA" id="ARBA00035685"/>
    </source>
</evidence>